<evidence type="ECO:0000256" key="6">
    <source>
        <dbReference type="ARBA" id="ARBA00022692"/>
    </source>
</evidence>
<dbReference type="OrthoDB" id="676979at2759"/>
<dbReference type="PANTHER" id="PTHR48053:SF109">
    <property type="entry name" value="PROTEIN KINASE DOMAIN-CONTAINING PROTEIN"/>
    <property type="match status" value="1"/>
</dbReference>
<evidence type="ECO:0000256" key="5">
    <source>
        <dbReference type="ARBA" id="ARBA00022679"/>
    </source>
</evidence>
<dbReference type="FunFam" id="3.80.10.10:FF:000824">
    <property type="entry name" value="Receptor-like protein kinase HSL1 isoform A"/>
    <property type="match status" value="1"/>
</dbReference>
<evidence type="ECO:0000256" key="2">
    <source>
        <dbReference type="ARBA" id="ARBA00004479"/>
    </source>
</evidence>
<evidence type="ECO:0000256" key="14">
    <source>
        <dbReference type="ARBA" id="ARBA00023170"/>
    </source>
</evidence>
<dbReference type="Gene3D" id="1.10.510.10">
    <property type="entry name" value="Transferase(Phosphotransferase) domain 1"/>
    <property type="match status" value="2"/>
</dbReference>
<dbReference type="FunFam" id="3.30.200.20:FF:000512">
    <property type="entry name" value="Receptor-like protein kinase HSL1"/>
    <property type="match status" value="1"/>
</dbReference>
<evidence type="ECO:0000256" key="15">
    <source>
        <dbReference type="ARBA" id="ARBA00023180"/>
    </source>
</evidence>
<dbReference type="Pfam" id="PF08263">
    <property type="entry name" value="LRRNT_2"/>
    <property type="match status" value="1"/>
</dbReference>
<dbReference type="InterPro" id="IPR032675">
    <property type="entry name" value="LRR_dom_sf"/>
</dbReference>
<evidence type="ECO:0000256" key="7">
    <source>
        <dbReference type="ARBA" id="ARBA00022729"/>
    </source>
</evidence>
<dbReference type="FunFam" id="3.80.10.10:FF:000233">
    <property type="entry name" value="Leucine-rich repeat receptor-like protein kinase TDR"/>
    <property type="match status" value="1"/>
</dbReference>
<dbReference type="FunFam" id="1.10.510.10:FF:001424">
    <property type="entry name" value="Protein kinase superfamily protein"/>
    <property type="match status" value="1"/>
</dbReference>
<dbReference type="SUPFAM" id="SSF56112">
    <property type="entry name" value="Protein kinase-like (PK-like)"/>
    <property type="match status" value="1"/>
</dbReference>
<dbReference type="PROSITE" id="PS00108">
    <property type="entry name" value="PROTEIN_KINASE_ST"/>
    <property type="match status" value="1"/>
</dbReference>
<dbReference type="InterPro" id="IPR001611">
    <property type="entry name" value="Leu-rich_rpt"/>
</dbReference>
<dbReference type="Proteomes" id="UP000585474">
    <property type="component" value="Unassembled WGS sequence"/>
</dbReference>
<keyword evidence="19" id="KW-1185">Reference proteome</keyword>
<keyword evidence="7" id="KW-0732">Signal</keyword>
<reference evidence="18 19" key="1">
    <citation type="submission" date="2019-07" db="EMBL/GenBank/DDBJ databases">
        <title>De Novo Assembly of kiwifruit Actinidia rufa.</title>
        <authorList>
            <person name="Sugita-Konishi S."/>
            <person name="Sato K."/>
            <person name="Mori E."/>
            <person name="Abe Y."/>
            <person name="Kisaki G."/>
            <person name="Hamano K."/>
            <person name="Suezawa K."/>
            <person name="Otani M."/>
            <person name="Fukuda T."/>
            <person name="Manabe T."/>
            <person name="Gomi K."/>
            <person name="Tabuchi M."/>
            <person name="Akimitsu K."/>
            <person name="Kataoka I."/>
        </authorList>
    </citation>
    <scope>NUCLEOTIDE SEQUENCE [LARGE SCALE GENOMIC DNA]</scope>
    <source>
        <strain evidence="19">cv. Fuchu</strain>
    </source>
</reference>
<keyword evidence="11 16" id="KW-0067">ATP-binding</keyword>
<keyword evidence="15" id="KW-0325">Glycoprotein</keyword>
<comment type="subcellular location">
    <subcellularLocation>
        <location evidence="1">Cell membrane</location>
    </subcellularLocation>
    <subcellularLocation>
        <location evidence="2">Membrane</location>
        <topology evidence="2">Single-pass type I membrane protein</topology>
    </subcellularLocation>
</comment>
<dbReference type="GO" id="GO:0005886">
    <property type="term" value="C:plasma membrane"/>
    <property type="evidence" value="ECO:0007669"/>
    <property type="project" value="UniProtKB-SubCell"/>
</dbReference>
<dbReference type="Gene3D" id="3.80.10.10">
    <property type="entry name" value="Ribonuclease Inhibitor"/>
    <property type="match status" value="4"/>
</dbReference>
<evidence type="ECO:0000313" key="18">
    <source>
        <dbReference type="EMBL" id="GFZ08573.1"/>
    </source>
</evidence>
<feature type="domain" description="Protein kinase" evidence="17">
    <location>
        <begin position="585"/>
        <end position="870"/>
    </location>
</feature>
<evidence type="ECO:0000256" key="1">
    <source>
        <dbReference type="ARBA" id="ARBA00004236"/>
    </source>
</evidence>
<evidence type="ECO:0000256" key="13">
    <source>
        <dbReference type="ARBA" id="ARBA00023136"/>
    </source>
</evidence>
<evidence type="ECO:0000313" key="19">
    <source>
        <dbReference type="Proteomes" id="UP000585474"/>
    </source>
</evidence>
<organism evidence="18 19">
    <name type="scientific">Actinidia rufa</name>
    <dbReference type="NCBI Taxonomy" id="165716"/>
    <lineage>
        <taxon>Eukaryota</taxon>
        <taxon>Viridiplantae</taxon>
        <taxon>Streptophyta</taxon>
        <taxon>Embryophyta</taxon>
        <taxon>Tracheophyta</taxon>
        <taxon>Spermatophyta</taxon>
        <taxon>Magnoliopsida</taxon>
        <taxon>eudicotyledons</taxon>
        <taxon>Gunneridae</taxon>
        <taxon>Pentapetalae</taxon>
        <taxon>asterids</taxon>
        <taxon>Ericales</taxon>
        <taxon>Actinidiaceae</taxon>
        <taxon>Actinidia</taxon>
    </lineage>
</organism>
<keyword evidence="10 18" id="KW-0418">Kinase</keyword>
<dbReference type="Gene3D" id="3.30.200.20">
    <property type="entry name" value="Phosphorylase Kinase, domain 1"/>
    <property type="match status" value="1"/>
</dbReference>
<dbReference type="InterPro" id="IPR003591">
    <property type="entry name" value="Leu-rich_rpt_typical-subtyp"/>
</dbReference>
<comment type="similarity">
    <text evidence="3">Belongs to the protein kinase superfamily. Ser/Thr protein kinase family.</text>
</comment>
<comment type="caution">
    <text evidence="18">The sequence shown here is derived from an EMBL/GenBank/DDBJ whole genome shotgun (WGS) entry which is preliminary data.</text>
</comment>
<keyword evidence="14" id="KW-0675">Receptor</keyword>
<gene>
    <name evidence="18" type="ORF">Acr_20g0003810</name>
</gene>
<keyword evidence="8" id="KW-0677">Repeat</keyword>
<proteinExistence type="inferred from homology"/>
<evidence type="ECO:0000256" key="11">
    <source>
        <dbReference type="ARBA" id="ARBA00022840"/>
    </source>
</evidence>
<evidence type="ECO:0000256" key="3">
    <source>
        <dbReference type="ARBA" id="ARBA00008684"/>
    </source>
</evidence>
<dbReference type="SMART" id="SM00220">
    <property type="entry name" value="S_TKc"/>
    <property type="match status" value="1"/>
</dbReference>
<evidence type="ECO:0000256" key="4">
    <source>
        <dbReference type="ARBA" id="ARBA00022614"/>
    </source>
</evidence>
<keyword evidence="9 16" id="KW-0547">Nucleotide-binding</keyword>
<dbReference type="GO" id="GO:0004672">
    <property type="term" value="F:protein kinase activity"/>
    <property type="evidence" value="ECO:0007669"/>
    <property type="project" value="InterPro"/>
</dbReference>
<dbReference type="FunFam" id="3.80.10.10:FF:000041">
    <property type="entry name" value="LRR receptor-like serine/threonine-protein kinase ERECTA"/>
    <property type="match status" value="1"/>
</dbReference>
<dbReference type="InterPro" id="IPR051716">
    <property type="entry name" value="Plant_RL_S/T_kinase"/>
</dbReference>
<keyword evidence="12" id="KW-1133">Transmembrane helix</keyword>
<evidence type="ECO:0000259" key="17">
    <source>
        <dbReference type="PROSITE" id="PS50011"/>
    </source>
</evidence>
<dbReference type="InterPro" id="IPR000719">
    <property type="entry name" value="Prot_kinase_dom"/>
</dbReference>
<dbReference type="GO" id="GO:0051707">
    <property type="term" value="P:response to other organism"/>
    <property type="evidence" value="ECO:0007669"/>
    <property type="project" value="UniProtKB-ARBA"/>
</dbReference>
<dbReference type="Pfam" id="PF00069">
    <property type="entry name" value="Pkinase"/>
    <property type="match status" value="1"/>
</dbReference>
<dbReference type="AlphaFoldDB" id="A0A7J0GCQ3"/>
<dbReference type="GO" id="GO:0005524">
    <property type="term" value="F:ATP binding"/>
    <property type="evidence" value="ECO:0007669"/>
    <property type="project" value="UniProtKB-UniRule"/>
</dbReference>
<dbReference type="PROSITE" id="PS50011">
    <property type="entry name" value="PROTEIN_KINASE_DOM"/>
    <property type="match status" value="1"/>
</dbReference>
<keyword evidence="13" id="KW-0472">Membrane</keyword>
<accession>A0A7J0GCQ3</accession>
<dbReference type="GO" id="GO:0009791">
    <property type="term" value="P:post-embryonic development"/>
    <property type="evidence" value="ECO:0007669"/>
    <property type="project" value="UniProtKB-ARBA"/>
</dbReference>
<dbReference type="Pfam" id="PF00560">
    <property type="entry name" value="LRR_1"/>
    <property type="match status" value="4"/>
</dbReference>
<dbReference type="Pfam" id="PF13855">
    <property type="entry name" value="LRR_8"/>
    <property type="match status" value="3"/>
</dbReference>
<feature type="binding site" evidence="16">
    <location>
        <position position="614"/>
    </location>
    <ligand>
        <name>ATP</name>
        <dbReference type="ChEBI" id="CHEBI:30616"/>
    </ligand>
</feature>
<name>A0A7J0GCQ3_9ERIC</name>
<evidence type="ECO:0000256" key="8">
    <source>
        <dbReference type="ARBA" id="ARBA00022737"/>
    </source>
</evidence>
<dbReference type="SUPFAM" id="SSF52058">
    <property type="entry name" value="L domain-like"/>
    <property type="match status" value="2"/>
</dbReference>
<dbReference type="InterPro" id="IPR017441">
    <property type="entry name" value="Protein_kinase_ATP_BS"/>
</dbReference>
<dbReference type="InterPro" id="IPR008271">
    <property type="entry name" value="Ser/Thr_kinase_AS"/>
</dbReference>
<dbReference type="PANTHER" id="PTHR48053">
    <property type="entry name" value="LEUCINE RICH REPEAT FAMILY PROTEIN, EXPRESSED"/>
    <property type="match status" value="1"/>
</dbReference>
<dbReference type="InterPro" id="IPR013210">
    <property type="entry name" value="LRR_N_plant-typ"/>
</dbReference>
<keyword evidence="6" id="KW-0812">Transmembrane</keyword>
<evidence type="ECO:0000256" key="9">
    <source>
        <dbReference type="ARBA" id="ARBA00022741"/>
    </source>
</evidence>
<evidence type="ECO:0000256" key="12">
    <source>
        <dbReference type="ARBA" id="ARBA00022989"/>
    </source>
</evidence>
<keyword evidence="4" id="KW-0433">Leucine-rich repeat</keyword>
<protein>
    <submittedName>
        <fullName evidence="18">Kinase family with leucine-rich repeat domain-containing protein</fullName>
    </submittedName>
</protein>
<dbReference type="SMART" id="SM00369">
    <property type="entry name" value="LRR_TYP"/>
    <property type="match status" value="4"/>
</dbReference>
<evidence type="ECO:0000256" key="10">
    <source>
        <dbReference type="ARBA" id="ARBA00022777"/>
    </source>
</evidence>
<dbReference type="PROSITE" id="PS00107">
    <property type="entry name" value="PROTEIN_KINASE_ATP"/>
    <property type="match status" value="1"/>
</dbReference>
<dbReference type="EMBL" id="BJWL01000020">
    <property type="protein sequence ID" value="GFZ08573.1"/>
    <property type="molecule type" value="Genomic_DNA"/>
</dbReference>
<sequence length="898" mass="99832">MPLYVISQQSDQTTLLTVKQQLGNPPWSAAWNASSSPCDWPEIVCTAGNVTNLILQNKTITGKVPPAICDLKSLTYLDLSYNFIPGRFPTVLYNCSNLQYLDLSQNWFVGPIPSDIDRLSSSLQYINVGANNFSGDIPPEIGNMPEIRTLYLYQNEFNGTFPAEIGDLANLVNLGMAYNDKFLPAKVPIEFGKLTKLQFLWMADCNLIGEIPDSFSNLSSLEHLDLAYNLLQGPIPKGLFQLKNLSIVYLYRNQLSGEIPTPIESLGLTEFDLSMNNLTGPIPDDVGKLQKLKLFNFHTNQFSGTIPPSIGRIPTLANFRVFTNKLNGTLPPELGLHSNLEGFETLFGVVASSNKLTGKVPESLGGCPSLRTIQLYNNNFSGEVPLGLYTLFNLSSLMLSNNTFSGGLPKRLARNLTRLEISNNMFSGEIPKEVSSWVSLVVFKASNNQFSGPIPMEFTSLPQAITLFLDGNSLTGEFPMIIESWKSLSTLNLARNKLSGPIPAQFGSLPHLLNLDLSENKFSGQIPPELGLLRLTTLNFSYNELTGKIPDEDYRRKKLNRKLAGWKLTSFQILKFTKADILPRMTENNLIGSGGSGKIYRITVPNSEEFVAVKRIWNNRKLDHKLEKEFLAEVEILGTIRHSNIVKLICCISSEDSKLLVYEYMENQSLDKWLHGKRRTEREPFSISRGLVRPVLLDWPTRLQIAVGAAQGLCYMHHDCSPAIVHRDVKSSNILLDSEFKPKIADFGLAKILAKRSEPNTMSAVAGSFGYIAPGREANDGDEHTNLAEWAWRQQGEGISIIDALDEDIKEPLFLEEKTTVFRLGLICTSPQPLSRPSMKEVLQVLRQCDPLEGCGGKKMGTEYDAAPLLGSANTYLSHYKRSIKVSDEDSDCIVLNV</sequence>
<keyword evidence="5" id="KW-0808">Transferase</keyword>
<evidence type="ECO:0000256" key="16">
    <source>
        <dbReference type="PROSITE-ProRule" id="PRU10141"/>
    </source>
</evidence>
<dbReference type="InterPro" id="IPR011009">
    <property type="entry name" value="Kinase-like_dom_sf"/>
</dbReference>
<dbReference type="GO" id="GO:0006952">
    <property type="term" value="P:defense response"/>
    <property type="evidence" value="ECO:0007669"/>
    <property type="project" value="UniProtKB-ARBA"/>
</dbReference>